<organism evidence="3 4">
    <name type="scientific">Aggregatimonas sangjinii</name>
    <dbReference type="NCBI Taxonomy" id="2583587"/>
    <lineage>
        <taxon>Bacteria</taxon>
        <taxon>Pseudomonadati</taxon>
        <taxon>Bacteroidota</taxon>
        <taxon>Flavobacteriia</taxon>
        <taxon>Flavobacteriales</taxon>
        <taxon>Flavobacteriaceae</taxon>
        <taxon>Aggregatimonas</taxon>
    </lineage>
</organism>
<keyword evidence="1" id="KW-1133">Transmembrane helix</keyword>
<dbReference type="RefSeq" id="WP_138852240.1">
    <property type="nucleotide sequence ID" value="NZ_CP040710.1"/>
</dbReference>
<dbReference type="EMBL" id="CP040710">
    <property type="protein sequence ID" value="QCW99890.1"/>
    <property type="molecule type" value="Genomic_DNA"/>
</dbReference>
<dbReference type="InterPro" id="IPR035986">
    <property type="entry name" value="PKD_dom_sf"/>
</dbReference>
<dbReference type="CDD" id="cd00146">
    <property type="entry name" value="PKD"/>
    <property type="match status" value="1"/>
</dbReference>
<dbReference type="AlphaFoldDB" id="A0A5B7SSD8"/>
<keyword evidence="1" id="KW-0472">Membrane</keyword>
<evidence type="ECO:0000313" key="3">
    <source>
        <dbReference type="EMBL" id="QCW99890.1"/>
    </source>
</evidence>
<dbReference type="SUPFAM" id="SSF49299">
    <property type="entry name" value="PKD domain"/>
    <property type="match status" value="2"/>
</dbReference>
<dbReference type="Proteomes" id="UP000310017">
    <property type="component" value="Chromosome"/>
</dbReference>
<feature type="transmembrane region" description="Helical" evidence="1">
    <location>
        <begin position="12"/>
        <end position="31"/>
    </location>
</feature>
<accession>A0A5B7SSD8</accession>
<dbReference type="OrthoDB" id="1491323at2"/>
<gene>
    <name evidence="3" type="ORF">FGM00_07170</name>
</gene>
<evidence type="ECO:0000259" key="2">
    <source>
        <dbReference type="PROSITE" id="PS50093"/>
    </source>
</evidence>
<name>A0A5B7SSD8_9FLAO</name>
<feature type="domain" description="PKD" evidence="2">
    <location>
        <begin position="150"/>
        <end position="187"/>
    </location>
</feature>
<keyword evidence="4" id="KW-1185">Reference proteome</keyword>
<evidence type="ECO:0000313" key="4">
    <source>
        <dbReference type="Proteomes" id="UP000310017"/>
    </source>
</evidence>
<dbReference type="Pfam" id="PF18911">
    <property type="entry name" value="PKD_4"/>
    <property type="match status" value="1"/>
</dbReference>
<dbReference type="InterPro" id="IPR000601">
    <property type="entry name" value="PKD_dom"/>
</dbReference>
<dbReference type="InterPro" id="IPR013783">
    <property type="entry name" value="Ig-like_fold"/>
</dbReference>
<keyword evidence="1" id="KW-0812">Transmembrane</keyword>
<feature type="domain" description="PKD" evidence="2">
    <location>
        <begin position="60"/>
        <end position="99"/>
    </location>
</feature>
<reference evidence="3 4" key="1">
    <citation type="submission" date="2019-05" db="EMBL/GenBank/DDBJ databases">
        <title>Genome sequencing of F202Z8.</title>
        <authorList>
            <person name="Kwon Y.M."/>
        </authorList>
    </citation>
    <scope>NUCLEOTIDE SEQUENCE [LARGE SCALE GENOMIC DNA]</scope>
    <source>
        <strain evidence="3 4">F202Z8</strain>
    </source>
</reference>
<proteinExistence type="predicted"/>
<dbReference type="KEGG" id="asag:FGM00_07170"/>
<protein>
    <submittedName>
        <fullName evidence="3">PKD domain-containing protein</fullName>
    </submittedName>
</protein>
<dbReference type="PROSITE" id="PS50093">
    <property type="entry name" value="PKD"/>
    <property type="match status" value="2"/>
</dbReference>
<sequence length="338" mass="38848">MNNKSIKTHFDLNVFITFLVLLLCGLALFSFRLNSEVDCSNVDFDVISNSYTVEDLIEFKSTDTSGVEWTWDFGDEAPEAYRSNVVHQFKKPGTYTVALQMNGECIATRELVISKTKIIRSPELIPNIILPKYIRVGEPVEFFNDSKFATSWQWSFGETTTVDGNDRKETYTYKTPGKKTILLVVNEDRRHEAKRILTVLPAERRARRTRNRDITTPIADVLVEIPDAPVEDAPPVTVVDDSPPYVEISSDQIQDMLMKYSSRNLDDVAIRKYFAVSNIPVFNSKGDRFTVSEFFKTIRDVNRLEIKSIKLYRSKETGLIKSMTVDLRYKNGLFWKSF</sequence>
<dbReference type="Gene3D" id="2.60.40.10">
    <property type="entry name" value="Immunoglobulins"/>
    <property type="match status" value="2"/>
</dbReference>
<evidence type="ECO:0000256" key="1">
    <source>
        <dbReference type="SAM" id="Phobius"/>
    </source>
</evidence>